<dbReference type="PANTHER" id="PTHR43162:SF1">
    <property type="entry name" value="PRESTALK A DIFFERENTIATION PROTEIN A"/>
    <property type="match status" value="1"/>
</dbReference>
<organism evidence="2 3">
    <name type="scientific">Luteococcus peritonei</name>
    <dbReference type="NCBI Taxonomy" id="88874"/>
    <lineage>
        <taxon>Bacteria</taxon>
        <taxon>Bacillati</taxon>
        <taxon>Actinomycetota</taxon>
        <taxon>Actinomycetes</taxon>
        <taxon>Propionibacteriales</taxon>
        <taxon>Propionibacteriaceae</taxon>
        <taxon>Luteococcus</taxon>
    </lineage>
</organism>
<reference evidence="3" key="1">
    <citation type="journal article" date="2019" name="Int. J. Syst. Evol. Microbiol.">
        <title>The Global Catalogue of Microorganisms (GCM) 10K type strain sequencing project: providing services to taxonomists for standard genome sequencing and annotation.</title>
        <authorList>
            <consortium name="The Broad Institute Genomics Platform"/>
            <consortium name="The Broad Institute Genome Sequencing Center for Infectious Disease"/>
            <person name="Wu L."/>
            <person name="Ma J."/>
        </authorList>
    </citation>
    <scope>NUCLEOTIDE SEQUENCE [LARGE SCALE GENOMIC DNA]</scope>
    <source>
        <strain evidence="3">CAIM 431</strain>
    </source>
</reference>
<dbReference type="Proteomes" id="UP001597326">
    <property type="component" value="Unassembled WGS sequence"/>
</dbReference>
<keyword evidence="3" id="KW-1185">Reference proteome</keyword>
<dbReference type="CDD" id="cd05269">
    <property type="entry name" value="TMR_SDR_a"/>
    <property type="match status" value="1"/>
</dbReference>
<dbReference type="EC" id="1.6.5.2" evidence="2"/>
<dbReference type="InterPro" id="IPR051604">
    <property type="entry name" value="Ergot_Alk_Oxidoreductase"/>
</dbReference>
<evidence type="ECO:0000313" key="3">
    <source>
        <dbReference type="Proteomes" id="UP001597326"/>
    </source>
</evidence>
<keyword evidence="2" id="KW-0560">Oxidoreductase</keyword>
<proteinExistence type="predicted"/>
<dbReference type="PANTHER" id="PTHR43162">
    <property type="match status" value="1"/>
</dbReference>
<accession>A0ABW4RU32</accession>
<gene>
    <name evidence="2" type="ORF">ACFSCS_06490</name>
</gene>
<dbReference type="GO" id="GO:0003955">
    <property type="term" value="F:NAD(P)H dehydrogenase (quinone) activity"/>
    <property type="evidence" value="ECO:0007669"/>
    <property type="project" value="UniProtKB-EC"/>
</dbReference>
<name>A0ABW4RU32_9ACTN</name>
<protein>
    <submittedName>
        <fullName evidence="2">SDR family oxidoreductase</fullName>
        <ecNumber evidence="2">1.6.5.2</ecNumber>
    </submittedName>
</protein>
<comment type="caution">
    <text evidence="2">The sequence shown here is derived from an EMBL/GenBank/DDBJ whole genome shotgun (WGS) entry which is preliminary data.</text>
</comment>
<sequence>MTMLGVTGATGRVGGLVARLLAEAGREQRLLVRSPERAPQLPGAQAVTCSYEDSEATRAALQGIDVLFMVSAAEAADRLEQHRAFIDATAAAGVRHVVYTSFMGAAPDAVFTLGRDHGATEEHLRASGMATTMLRDNFYIDVFPDFATDGVIAGPAGQGRVSAVAIADVARVAATVLQDPSAHVGAVHELTGPEALTLDEMAQAITRATGTSVRYHDESLAEAYASREPYGAEPWQVEAWVSTYTAIASGQLARTTDAVKQVTGKPPLTVEAALARR</sequence>
<dbReference type="InterPro" id="IPR016040">
    <property type="entry name" value="NAD(P)-bd_dom"/>
</dbReference>
<dbReference type="SUPFAM" id="SSF51735">
    <property type="entry name" value="NAD(P)-binding Rossmann-fold domains"/>
    <property type="match status" value="1"/>
</dbReference>
<dbReference type="InterPro" id="IPR036291">
    <property type="entry name" value="NAD(P)-bd_dom_sf"/>
</dbReference>
<dbReference type="Gene3D" id="3.90.25.10">
    <property type="entry name" value="UDP-galactose 4-epimerase, domain 1"/>
    <property type="match status" value="1"/>
</dbReference>
<dbReference type="RefSeq" id="WP_343873466.1">
    <property type="nucleotide sequence ID" value="NZ_BAAAIX010000016.1"/>
</dbReference>
<feature type="domain" description="NAD(P)-binding" evidence="1">
    <location>
        <begin position="8"/>
        <end position="180"/>
    </location>
</feature>
<dbReference type="Gene3D" id="3.40.50.720">
    <property type="entry name" value="NAD(P)-binding Rossmann-like Domain"/>
    <property type="match status" value="1"/>
</dbReference>
<dbReference type="EMBL" id="JBHUFZ010000015">
    <property type="protein sequence ID" value="MFD1889837.1"/>
    <property type="molecule type" value="Genomic_DNA"/>
</dbReference>
<evidence type="ECO:0000313" key="2">
    <source>
        <dbReference type="EMBL" id="MFD1889837.1"/>
    </source>
</evidence>
<evidence type="ECO:0000259" key="1">
    <source>
        <dbReference type="Pfam" id="PF13460"/>
    </source>
</evidence>
<dbReference type="Pfam" id="PF13460">
    <property type="entry name" value="NAD_binding_10"/>
    <property type="match status" value="1"/>
</dbReference>